<comment type="caution">
    <text evidence="11">The sequence shown here is derived from an EMBL/GenBank/DDBJ whole genome shotgun (WGS) entry which is preliminary data.</text>
</comment>
<dbReference type="SUPFAM" id="SSF103506">
    <property type="entry name" value="Mitochondrial carrier"/>
    <property type="match status" value="1"/>
</dbReference>
<dbReference type="InterPro" id="IPR050567">
    <property type="entry name" value="Mitochondrial_Carrier"/>
</dbReference>
<reference evidence="11 12" key="1">
    <citation type="submission" date="2024-03" db="EMBL/GenBank/DDBJ databases">
        <authorList>
            <person name="Martinez-Hernandez J."/>
        </authorList>
    </citation>
    <scope>NUCLEOTIDE SEQUENCE [LARGE SCALE GENOMIC DNA]</scope>
</reference>
<keyword evidence="12" id="KW-1185">Reference proteome</keyword>
<dbReference type="InterPro" id="IPR023395">
    <property type="entry name" value="MCP_dom_sf"/>
</dbReference>
<dbReference type="PANTHER" id="PTHR45624">
    <property type="entry name" value="MITOCHONDRIAL BASIC AMINO ACIDS TRANSPORTER-RELATED"/>
    <property type="match status" value="1"/>
</dbReference>
<keyword evidence="4 9" id="KW-0812">Transmembrane</keyword>
<dbReference type="Pfam" id="PF00153">
    <property type="entry name" value="Mito_carr"/>
    <property type="match status" value="1"/>
</dbReference>
<keyword evidence="3 10" id="KW-0813">Transport</keyword>
<keyword evidence="6" id="KW-1133">Transmembrane helix</keyword>
<evidence type="ECO:0000313" key="12">
    <source>
        <dbReference type="Proteomes" id="UP001497480"/>
    </source>
</evidence>
<evidence type="ECO:0000256" key="5">
    <source>
        <dbReference type="ARBA" id="ARBA00022737"/>
    </source>
</evidence>
<comment type="similarity">
    <text evidence="2 10">Belongs to the mitochondrial carrier (TC 2.A.29) family.</text>
</comment>
<evidence type="ECO:0000256" key="3">
    <source>
        <dbReference type="ARBA" id="ARBA00022448"/>
    </source>
</evidence>
<evidence type="ECO:0000256" key="4">
    <source>
        <dbReference type="ARBA" id="ARBA00022692"/>
    </source>
</evidence>
<evidence type="ECO:0000256" key="2">
    <source>
        <dbReference type="ARBA" id="ARBA00006375"/>
    </source>
</evidence>
<proteinExistence type="inferred from homology"/>
<evidence type="ECO:0000256" key="9">
    <source>
        <dbReference type="PROSITE-ProRule" id="PRU00282"/>
    </source>
</evidence>
<organism evidence="11 12">
    <name type="scientific">Lupinus luteus</name>
    <name type="common">European yellow lupine</name>
    <dbReference type="NCBI Taxonomy" id="3873"/>
    <lineage>
        <taxon>Eukaryota</taxon>
        <taxon>Viridiplantae</taxon>
        <taxon>Streptophyta</taxon>
        <taxon>Embryophyta</taxon>
        <taxon>Tracheophyta</taxon>
        <taxon>Spermatophyta</taxon>
        <taxon>Magnoliopsida</taxon>
        <taxon>eudicotyledons</taxon>
        <taxon>Gunneridae</taxon>
        <taxon>Pentapetalae</taxon>
        <taxon>rosids</taxon>
        <taxon>fabids</taxon>
        <taxon>Fabales</taxon>
        <taxon>Fabaceae</taxon>
        <taxon>Papilionoideae</taxon>
        <taxon>50 kb inversion clade</taxon>
        <taxon>genistoids sensu lato</taxon>
        <taxon>core genistoids</taxon>
        <taxon>Genisteae</taxon>
        <taxon>Lupinus</taxon>
    </lineage>
</organism>
<evidence type="ECO:0000313" key="11">
    <source>
        <dbReference type="EMBL" id="CAL0322039.1"/>
    </source>
</evidence>
<accession>A0AAV1XK54</accession>
<keyword evidence="8 9" id="KW-0472">Membrane</keyword>
<dbReference type="GO" id="GO:0031966">
    <property type="term" value="C:mitochondrial membrane"/>
    <property type="evidence" value="ECO:0007669"/>
    <property type="project" value="UniProtKB-SubCell"/>
</dbReference>
<keyword evidence="7" id="KW-0496">Mitochondrion</keyword>
<dbReference type="GO" id="GO:0022857">
    <property type="term" value="F:transmembrane transporter activity"/>
    <property type="evidence" value="ECO:0007669"/>
    <property type="project" value="TreeGrafter"/>
</dbReference>
<dbReference type="AlphaFoldDB" id="A0AAV1XK54"/>
<dbReference type="InterPro" id="IPR018108">
    <property type="entry name" value="MCP_transmembrane"/>
</dbReference>
<dbReference type="PROSITE" id="PS50920">
    <property type="entry name" value="SOLCAR"/>
    <property type="match status" value="1"/>
</dbReference>
<dbReference type="PANTHER" id="PTHR45624:SF10">
    <property type="entry name" value="SLC (SOLUTE CARRIER) HOMOLOG"/>
    <property type="match status" value="1"/>
</dbReference>
<gene>
    <name evidence="11" type="ORF">LLUT_LOCUS23099</name>
</gene>
<feature type="repeat" description="Solcar" evidence="9">
    <location>
        <begin position="67"/>
        <end position="152"/>
    </location>
</feature>
<dbReference type="EMBL" id="CAXHTB010000016">
    <property type="protein sequence ID" value="CAL0322039.1"/>
    <property type="molecule type" value="Genomic_DNA"/>
</dbReference>
<evidence type="ECO:0000256" key="10">
    <source>
        <dbReference type="RuleBase" id="RU000488"/>
    </source>
</evidence>
<name>A0AAV1XK54_LUPLU</name>
<dbReference type="Proteomes" id="UP001497480">
    <property type="component" value="Unassembled WGS sequence"/>
</dbReference>
<protein>
    <submittedName>
        <fullName evidence="11">Uncharacterized protein</fullName>
    </submittedName>
</protein>
<dbReference type="Gene3D" id="1.50.40.10">
    <property type="entry name" value="Mitochondrial carrier domain"/>
    <property type="match status" value="1"/>
</dbReference>
<evidence type="ECO:0000256" key="8">
    <source>
        <dbReference type="ARBA" id="ARBA00023136"/>
    </source>
</evidence>
<comment type="subcellular location">
    <subcellularLocation>
        <location evidence="1">Mitochondrion membrane</location>
        <topology evidence="1">Multi-pass membrane protein</topology>
    </subcellularLocation>
</comment>
<evidence type="ECO:0000256" key="7">
    <source>
        <dbReference type="ARBA" id="ARBA00023128"/>
    </source>
</evidence>
<evidence type="ECO:0000256" key="1">
    <source>
        <dbReference type="ARBA" id="ARBA00004225"/>
    </source>
</evidence>
<keyword evidence="5" id="KW-0677">Repeat</keyword>
<sequence length="152" mass="16385">MDFWPEYLARSWGSEFVAGGIGGTAGIVSGYPLDGGKEEMGENQFAREPRIVLSKAFCTSVSSNDPPSLKGVALGGVGTSAFQSLLLSPVELVKIRLQLQSTGQSSASEKGPVKVAKNIWKNEGLRRIYRGLDITMLRDAPAYGLYFILLDL</sequence>
<evidence type="ECO:0000256" key="6">
    <source>
        <dbReference type="ARBA" id="ARBA00022989"/>
    </source>
</evidence>